<feature type="chain" id="PRO_5041635428" evidence="1">
    <location>
        <begin position="18"/>
        <end position="97"/>
    </location>
</feature>
<evidence type="ECO:0000256" key="1">
    <source>
        <dbReference type="SAM" id="SignalP"/>
    </source>
</evidence>
<gene>
    <name evidence="2" type="ORF">QYM36_012944</name>
</gene>
<name>A0AA88HHI3_ARTSF</name>
<dbReference type="Proteomes" id="UP001187531">
    <property type="component" value="Unassembled WGS sequence"/>
</dbReference>
<sequence length="97" mass="10501">MKDICLAILVLGSVVSGLPRRQTVQELQELSNILTIYNQDILKHPPVEVLYASYFATENPFDGEPNPSNPPGSGFGLGKITESGQTVFGDLLELLGK</sequence>
<feature type="signal peptide" evidence="1">
    <location>
        <begin position="1"/>
        <end position="17"/>
    </location>
</feature>
<keyword evidence="3" id="KW-1185">Reference proteome</keyword>
<keyword evidence="1" id="KW-0732">Signal</keyword>
<proteinExistence type="predicted"/>
<dbReference type="AlphaFoldDB" id="A0AA88HHI3"/>
<evidence type="ECO:0000313" key="3">
    <source>
        <dbReference type="Proteomes" id="UP001187531"/>
    </source>
</evidence>
<reference evidence="2" key="1">
    <citation type="submission" date="2023-07" db="EMBL/GenBank/DDBJ databases">
        <title>Chromosome-level genome assembly of Artemia franciscana.</title>
        <authorList>
            <person name="Jo E."/>
        </authorList>
    </citation>
    <scope>NUCLEOTIDE SEQUENCE</scope>
    <source>
        <tissue evidence="2">Whole body</tissue>
    </source>
</reference>
<organism evidence="2 3">
    <name type="scientific">Artemia franciscana</name>
    <name type="common">Brine shrimp</name>
    <name type="synonym">Artemia sanfranciscana</name>
    <dbReference type="NCBI Taxonomy" id="6661"/>
    <lineage>
        <taxon>Eukaryota</taxon>
        <taxon>Metazoa</taxon>
        <taxon>Ecdysozoa</taxon>
        <taxon>Arthropoda</taxon>
        <taxon>Crustacea</taxon>
        <taxon>Branchiopoda</taxon>
        <taxon>Anostraca</taxon>
        <taxon>Artemiidae</taxon>
        <taxon>Artemia</taxon>
    </lineage>
</organism>
<dbReference type="EMBL" id="JAVRJZ010000017">
    <property type="protein sequence ID" value="KAK2709098.1"/>
    <property type="molecule type" value="Genomic_DNA"/>
</dbReference>
<evidence type="ECO:0000313" key="2">
    <source>
        <dbReference type="EMBL" id="KAK2709098.1"/>
    </source>
</evidence>
<comment type="caution">
    <text evidence="2">The sequence shown here is derived from an EMBL/GenBank/DDBJ whole genome shotgun (WGS) entry which is preliminary data.</text>
</comment>
<protein>
    <submittedName>
        <fullName evidence="2">Uncharacterized protein</fullName>
    </submittedName>
</protein>
<accession>A0AA88HHI3</accession>